<dbReference type="AlphaFoldDB" id="A0A9X2EHA6"/>
<gene>
    <name evidence="2" type="ORF">NDO55_06950</name>
</gene>
<dbReference type="Proteomes" id="UP001155128">
    <property type="component" value="Unassembled WGS sequence"/>
</dbReference>
<feature type="chain" id="PRO_5040985385" evidence="1">
    <location>
        <begin position="27"/>
        <end position="377"/>
    </location>
</feature>
<evidence type="ECO:0000313" key="2">
    <source>
        <dbReference type="EMBL" id="MCM8557555.1"/>
    </source>
</evidence>
<dbReference type="EMBL" id="JAMSHT010000001">
    <property type="protein sequence ID" value="MCM8557555.1"/>
    <property type="molecule type" value="Genomic_DNA"/>
</dbReference>
<name>A0A9X2EHA6_9SPHN</name>
<sequence length="377" mass="39013">MVTRRNLLKLGALGAGLVTLPQIGFAAGADTPKKFLFVIQRGAADGLATLAPIGDAAYRGLRGEEAERVGEGVAIGSDFALHPSLERVAAMHGKGDARFVHAVASPYRDRSHFDGQNVLETGGAQAYAVKDGWVNRLLGALPGTRAVALAPALPVALRGPVAAASFAPSRLPDATANLMARVGNLYAEDPELGPMWEQAEAVRGMAGDVANARDGAAMGELAANLMTGPDGASIVMVETDGWDTHYQQAGRLGRALTGLDALLGGFEAAMGDEWSDTLVIVATEFGRTAALNGTNGTDHGTASMAMLLGGAVKGGDVLADWPGLKRNALYQGRDLMPTLGLDALIASALAQHFGIDDAGALLFPQTRPDLMRETLIG</sequence>
<keyword evidence="3" id="KW-1185">Reference proteome</keyword>
<dbReference type="PANTHER" id="PTHR43737">
    <property type="entry name" value="BLL7424 PROTEIN"/>
    <property type="match status" value="1"/>
</dbReference>
<keyword evidence="1" id="KW-0732">Signal</keyword>
<dbReference type="Pfam" id="PF07394">
    <property type="entry name" value="DUF1501"/>
    <property type="match status" value="1"/>
</dbReference>
<comment type="caution">
    <text evidence="2">The sequence shown here is derived from an EMBL/GenBank/DDBJ whole genome shotgun (WGS) entry which is preliminary data.</text>
</comment>
<dbReference type="RefSeq" id="WP_252113711.1">
    <property type="nucleotide sequence ID" value="NZ_JAMSHT010000001.1"/>
</dbReference>
<evidence type="ECO:0000256" key="1">
    <source>
        <dbReference type="SAM" id="SignalP"/>
    </source>
</evidence>
<protein>
    <submittedName>
        <fullName evidence="2">DUF1501 domain-containing protein</fullName>
    </submittedName>
</protein>
<dbReference type="InterPro" id="IPR010869">
    <property type="entry name" value="DUF1501"/>
</dbReference>
<reference evidence="2" key="1">
    <citation type="submission" date="2022-06" db="EMBL/GenBank/DDBJ databases">
        <title>Sphingomicrobium sedimins sp. nov., a marine bacterium isolated from tidal flat.</title>
        <authorList>
            <person name="Kim C.-H."/>
            <person name="Yoo Y."/>
            <person name="Kim J.-J."/>
        </authorList>
    </citation>
    <scope>NUCLEOTIDE SEQUENCE</scope>
    <source>
        <strain evidence="2">GRR-S6-50</strain>
    </source>
</reference>
<proteinExistence type="predicted"/>
<dbReference type="PANTHER" id="PTHR43737:SF1">
    <property type="entry name" value="DUF1501 DOMAIN-CONTAINING PROTEIN"/>
    <property type="match status" value="1"/>
</dbReference>
<accession>A0A9X2EHA6</accession>
<dbReference type="PROSITE" id="PS51318">
    <property type="entry name" value="TAT"/>
    <property type="match status" value="1"/>
</dbReference>
<organism evidence="2 3">
    <name type="scientific">Sphingomicrobium sediminis</name>
    <dbReference type="NCBI Taxonomy" id="2950949"/>
    <lineage>
        <taxon>Bacteria</taxon>
        <taxon>Pseudomonadati</taxon>
        <taxon>Pseudomonadota</taxon>
        <taxon>Alphaproteobacteria</taxon>
        <taxon>Sphingomonadales</taxon>
        <taxon>Sphingomonadaceae</taxon>
        <taxon>Sphingomicrobium</taxon>
    </lineage>
</organism>
<evidence type="ECO:0000313" key="3">
    <source>
        <dbReference type="Proteomes" id="UP001155128"/>
    </source>
</evidence>
<feature type="signal peptide" evidence="1">
    <location>
        <begin position="1"/>
        <end position="26"/>
    </location>
</feature>
<dbReference type="InterPro" id="IPR006311">
    <property type="entry name" value="TAT_signal"/>
</dbReference>